<evidence type="ECO:0000313" key="2">
    <source>
        <dbReference type="Proteomes" id="UP000014023"/>
    </source>
</evidence>
<dbReference type="EMBL" id="AHFL01000062">
    <property type="protein sequence ID" value="EOO61614.1"/>
    <property type="molecule type" value="Genomic_DNA"/>
</dbReference>
<dbReference type="RefSeq" id="WP_000908800.1">
    <property type="nucleotide sequence ID" value="NZ_KB976270.1"/>
</dbReference>
<dbReference type="PROSITE" id="PS51257">
    <property type="entry name" value="PROKAR_LIPOPROTEIN"/>
    <property type="match status" value="1"/>
</dbReference>
<proteinExistence type="predicted"/>
<evidence type="ECO:0008006" key="3">
    <source>
        <dbReference type="Google" id="ProtNLM"/>
    </source>
</evidence>
<evidence type="ECO:0000313" key="1">
    <source>
        <dbReference type="EMBL" id="EOO61614.1"/>
    </source>
</evidence>
<organism evidence="1 2">
    <name type="scientific">Bacillus cereus VD196</name>
    <dbReference type="NCBI Taxonomy" id="1053243"/>
    <lineage>
        <taxon>Bacteria</taxon>
        <taxon>Bacillati</taxon>
        <taxon>Bacillota</taxon>
        <taxon>Bacilli</taxon>
        <taxon>Bacillales</taxon>
        <taxon>Bacillaceae</taxon>
        <taxon>Bacillus</taxon>
        <taxon>Bacillus cereus group</taxon>
    </lineage>
</organism>
<dbReference type="Proteomes" id="UP000014023">
    <property type="component" value="Unassembled WGS sequence"/>
</dbReference>
<dbReference type="AlphaFoldDB" id="A0A9W5PYG0"/>
<comment type="caution">
    <text evidence="1">The sequence shown here is derived from an EMBL/GenBank/DDBJ whole genome shotgun (WGS) entry which is preliminary data.</text>
</comment>
<sequence length="161" mass="18482">MLISKTHYIILTCILILGVLAACGKDKTIEDVKPVEKWENSDKDVTKEEFKEMTKNNNSMGFEKNEIKVYKQDSVQVTTNEQEKTYYVADAYLPIEEAKRIQKDKPSMEELLVKYSGAAQEIIENEKEKEIKVTFVTGPQGYELLSVKYKDGKLKDINATF</sequence>
<reference evidence="1 2" key="1">
    <citation type="submission" date="2012-12" db="EMBL/GenBank/DDBJ databases">
        <title>The Genome Sequence of Bacillus cereus VD196.</title>
        <authorList>
            <consortium name="The Broad Institute Genome Sequencing Platform"/>
            <consortium name="The Broad Institute Genome Sequencing Center for Infectious Disease"/>
            <person name="Feldgarden M."/>
            <person name="Van der Auwera G.A."/>
            <person name="Mahillon J."/>
            <person name="Duprez V."/>
            <person name="Timmery S."/>
            <person name="Mattelet C."/>
            <person name="Dierick K."/>
            <person name="Sun M."/>
            <person name="Yu Z."/>
            <person name="Zhu L."/>
            <person name="Hu X."/>
            <person name="Shank E.B."/>
            <person name="Swiecicka I."/>
            <person name="Hansen B.M."/>
            <person name="Andrup L."/>
            <person name="Walker B."/>
            <person name="Young S.K."/>
            <person name="Zeng Q."/>
            <person name="Gargeya S."/>
            <person name="Fitzgerald M."/>
            <person name="Haas B."/>
            <person name="Abouelleil A."/>
            <person name="Alvarado L."/>
            <person name="Arachchi H.M."/>
            <person name="Berlin A.M."/>
            <person name="Chapman S.B."/>
            <person name="Dewar J."/>
            <person name="Goldberg J."/>
            <person name="Griggs A."/>
            <person name="Gujja S."/>
            <person name="Hansen M."/>
            <person name="Howarth C."/>
            <person name="Imamovic A."/>
            <person name="Larimer J."/>
            <person name="McCowan C."/>
            <person name="Murphy C."/>
            <person name="Neiman D."/>
            <person name="Pearson M."/>
            <person name="Priest M."/>
            <person name="Roberts A."/>
            <person name="Saif S."/>
            <person name="Shea T."/>
            <person name="Sisk P."/>
            <person name="Sykes S."/>
            <person name="Wortman J."/>
            <person name="Nusbaum C."/>
            <person name="Birren B."/>
        </authorList>
    </citation>
    <scope>NUCLEOTIDE SEQUENCE [LARGE SCALE GENOMIC DNA]</scope>
    <source>
        <strain evidence="1 2">VD196</strain>
    </source>
</reference>
<gene>
    <name evidence="1" type="ORF">IKE_05888</name>
</gene>
<accession>A0A9W5PYG0</accession>
<name>A0A9W5PYG0_BACCE</name>
<protein>
    <recommendedName>
        <fullName evidence="3">Lipoprotein</fullName>
    </recommendedName>
</protein>